<gene>
    <name evidence="1" type="ORF">KDK95_33240</name>
</gene>
<organism evidence="1 2">
    <name type="scientific">Actinospica acidithermotolerans</name>
    <dbReference type="NCBI Taxonomy" id="2828514"/>
    <lineage>
        <taxon>Bacteria</taxon>
        <taxon>Bacillati</taxon>
        <taxon>Actinomycetota</taxon>
        <taxon>Actinomycetes</taxon>
        <taxon>Catenulisporales</taxon>
        <taxon>Actinospicaceae</taxon>
        <taxon>Actinospica</taxon>
    </lineage>
</organism>
<dbReference type="RefSeq" id="WP_212522334.1">
    <property type="nucleotide sequence ID" value="NZ_JAGSOH010000198.1"/>
</dbReference>
<reference evidence="1" key="1">
    <citation type="submission" date="2021-04" db="EMBL/GenBank/DDBJ databases">
        <title>Genome based classification of Actinospica acidithermotolerans sp. nov., an actinobacterium isolated from an Indonesian hot spring.</title>
        <authorList>
            <person name="Kusuma A.B."/>
            <person name="Putra K.E."/>
            <person name="Nafisah S."/>
            <person name="Loh J."/>
            <person name="Nouioui I."/>
            <person name="Goodfellow M."/>
        </authorList>
    </citation>
    <scope>NUCLEOTIDE SEQUENCE</scope>
    <source>
        <strain evidence="1">MGRD01-02</strain>
    </source>
</reference>
<dbReference type="EMBL" id="JAGSOH010000198">
    <property type="protein sequence ID" value="MBR7831219.1"/>
    <property type="molecule type" value="Genomic_DNA"/>
</dbReference>
<accession>A0A941ELE3</accession>
<dbReference type="AlphaFoldDB" id="A0A941ELE3"/>
<comment type="caution">
    <text evidence="1">The sequence shown here is derived from an EMBL/GenBank/DDBJ whole genome shotgun (WGS) entry which is preliminary data.</text>
</comment>
<dbReference type="Proteomes" id="UP000676325">
    <property type="component" value="Unassembled WGS sequence"/>
</dbReference>
<proteinExistence type="predicted"/>
<evidence type="ECO:0000313" key="1">
    <source>
        <dbReference type="EMBL" id="MBR7831219.1"/>
    </source>
</evidence>
<sequence>MTSPYDPCAAGGVVTVVADRAKFLAWLDHHAQVLRPYYGLTGPDGSSPRQCMDTARGAFLARPSDVHAVLNCVYIVLRAYRLAGQIDRIGQARHFHTAVCEVAERYEQAGDQARGARLRVEAAADLAEAYALESVERGLASE</sequence>
<protein>
    <submittedName>
        <fullName evidence="1">Uncharacterized protein</fullName>
    </submittedName>
</protein>
<evidence type="ECO:0000313" key="2">
    <source>
        <dbReference type="Proteomes" id="UP000676325"/>
    </source>
</evidence>
<keyword evidence="2" id="KW-1185">Reference proteome</keyword>
<name>A0A941ELE3_9ACTN</name>